<accession>A0A918BMY3</accession>
<proteinExistence type="predicted"/>
<protein>
    <recommendedName>
        <fullName evidence="3">SnoaL-like domain-containing protein</fullName>
    </recommendedName>
</protein>
<keyword evidence="2" id="KW-1185">Reference proteome</keyword>
<gene>
    <name evidence="1" type="ORF">GCM10010145_54730</name>
</gene>
<evidence type="ECO:0000313" key="2">
    <source>
        <dbReference type="Proteomes" id="UP000620156"/>
    </source>
</evidence>
<evidence type="ECO:0000313" key="1">
    <source>
        <dbReference type="EMBL" id="GGQ77969.1"/>
    </source>
</evidence>
<comment type="caution">
    <text evidence="1">The sequence shown here is derived from an EMBL/GenBank/DDBJ whole genome shotgun (WGS) entry which is preliminary data.</text>
</comment>
<dbReference type="SUPFAM" id="SSF54427">
    <property type="entry name" value="NTF2-like"/>
    <property type="match status" value="1"/>
</dbReference>
<dbReference type="EMBL" id="BMQK01000015">
    <property type="protein sequence ID" value="GGQ77969.1"/>
    <property type="molecule type" value="Genomic_DNA"/>
</dbReference>
<organism evidence="1 2">
    <name type="scientific">Streptomyces ruber</name>
    <dbReference type="NCBI Taxonomy" id="83378"/>
    <lineage>
        <taxon>Bacteria</taxon>
        <taxon>Bacillati</taxon>
        <taxon>Actinomycetota</taxon>
        <taxon>Actinomycetes</taxon>
        <taxon>Kitasatosporales</taxon>
        <taxon>Streptomycetaceae</taxon>
        <taxon>Streptomyces</taxon>
    </lineage>
</organism>
<evidence type="ECO:0008006" key="3">
    <source>
        <dbReference type="Google" id="ProtNLM"/>
    </source>
</evidence>
<dbReference type="InterPro" id="IPR032710">
    <property type="entry name" value="NTF2-like_dom_sf"/>
</dbReference>
<dbReference type="Gene3D" id="3.10.450.50">
    <property type="match status" value="1"/>
</dbReference>
<sequence>MTVIQLPETGYVPTGEDRASLDAWFAEYDAHSARRDVERMADMAVFPLNLVSDDAAGNGRAAQWDRARFVAVMTRVMGHGQGDGDGGEGDGGDEGITFASTRTPVFLSPAMAVVLTDSTMTTADGRTRQLRYADVLVRRNGTWAFQTMLQSGWGDSL</sequence>
<reference evidence="1" key="1">
    <citation type="journal article" date="2014" name="Int. J. Syst. Evol. Microbiol.">
        <title>Complete genome sequence of Corynebacterium casei LMG S-19264T (=DSM 44701T), isolated from a smear-ripened cheese.</title>
        <authorList>
            <consortium name="US DOE Joint Genome Institute (JGI-PGF)"/>
            <person name="Walter F."/>
            <person name="Albersmeier A."/>
            <person name="Kalinowski J."/>
            <person name="Ruckert C."/>
        </authorList>
    </citation>
    <scope>NUCLEOTIDE SEQUENCE</scope>
    <source>
        <strain evidence="1">JCM 3131</strain>
    </source>
</reference>
<name>A0A918BMY3_9ACTN</name>
<dbReference type="Proteomes" id="UP000620156">
    <property type="component" value="Unassembled WGS sequence"/>
</dbReference>
<dbReference type="AlphaFoldDB" id="A0A918BMY3"/>
<reference evidence="1" key="2">
    <citation type="submission" date="2020-09" db="EMBL/GenBank/DDBJ databases">
        <authorList>
            <person name="Sun Q."/>
            <person name="Ohkuma M."/>
        </authorList>
    </citation>
    <scope>NUCLEOTIDE SEQUENCE</scope>
    <source>
        <strain evidence="1">JCM 3131</strain>
    </source>
</reference>